<dbReference type="Pfam" id="PF16732">
    <property type="entry name" value="ComP_DUS"/>
    <property type="match status" value="1"/>
</dbReference>
<keyword evidence="1" id="KW-0812">Transmembrane</keyword>
<organism evidence="2">
    <name type="scientific">Pseudomonas marincola</name>
    <dbReference type="NCBI Taxonomy" id="437900"/>
    <lineage>
        <taxon>Bacteria</taxon>
        <taxon>Pseudomonadati</taxon>
        <taxon>Pseudomonadota</taxon>
        <taxon>Gammaproteobacteria</taxon>
        <taxon>Pseudomonadales</taxon>
        <taxon>Pseudomonadaceae</taxon>
        <taxon>Pseudomonas</taxon>
    </lineage>
</organism>
<dbReference type="SUPFAM" id="SSF54523">
    <property type="entry name" value="Pili subunits"/>
    <property type="match status" value="1"/>
</dbReference>
<evidence type="ECO:0000256" key="1">
    <source>
        <dbReference type="SAM" id="Phobius"/>
    </source>
</evidence>
<feature type="transmembrane region" description="Helical" evidence="1">
    <location>
        <begin position="12"/>
        <end position="32"/>
    </location>
</feature>
<dbReference type="RefSeq" id="WP_090514457.1">
    <property type="nucleotide sequence ID" value="NZ_FPBC01000012.1"/>
</dbReference>
<evidence type="ECO:0000313" key="2">
    <source>
        <dbReference type="EMBL" id="VEV96762.1"/>
    </source>
</evidence>
<name>A0A1I7DJ64_9PSED</name>
<reference evidence="2" key="1">
    <citation type="submission" date="2019-02" db="EMBL/GenBank/DDBJ databases">
        <authorList>
            <consortium name="Genoscope - CEA"/>
            <person name="William W."/>
        </authorList>
    </citation>
    <scope>NUCLEOTIDE SEQUENCE [LARGE SCALE GENOMIC DNA]</scope>
    <source>
        <strain evidence="2">YSy11</strain>
    </source>
</reference>
<dbReference type="InterPro" id="IPR031982">
    <property type="entry name" value="PilE-like"/>
</dbReference>
<dbReference type="PANTHER" id="PTHR30093">
    <property type="entry name" value="GENERAL SECRETION PATHWAY PROTEIN G"/>
    <property type="match status" value="1"/>
</dbReference>
<dbReference type="InterPro" id="IPR012902">
    <property type="entry name" value="N_methyl_site"/>
</dbReference>
<protein>
    <submittedName>
        <fullName evidence="2">Uncharacterized protein</fullName>
    </submittedName>
</protein>
<dbReference type="InterPro" id="IPR045584">
    <property type="entry name" value="Pilin-like"/>
</dbReference>
<dbReference type="Pfam" id="PF07963">
    <property type="entry name" value="N_methyl"/>
    <property type="match status" value="1"/>
</dbReference>
<dbReference type="NCBIfam" id="TIGR02532">
    <property type="entry name" value="IV_pilin_GFxxxE"/>
    <property type="match status" value="1"/>
</dbReference>
<accession>A0A1I7DJ64</accession>
<dbReference type="GO" id="GO:0043683">
    <property type="term" value="P:type IV pilus assembly"/>
    <property type="evidence" value="ECO:0007669"/>
    <property type="project" value="InterPro"/>
</dbReference>
<dbReference type="EMBL" id="LR215729">
    <property type="protein sequence ID" value="VEV96762.1"/>
    <property type="molecule type" value="Genomic_DNA"/>
</dbReference>
<keyword evidence="1" id="KW-0472">Membrane</keyword>
<keyword evidence="1" id="KW-1133">Transmembrane helix</keyword>
<dbReference type="PANTHER" id="PTHR30093:SF47">
    <property type="entry name" value="TYPE IV PILUS NON-CORE MINOR PILIN PILE"/>
    <property type="match status" value="1"/>
</dbReference>
<dbReference type="AlphaFoldDB" id="A0A1I7DJ64"/>
<proteinExistence type="predicted"/>
<gene>
    <name evidence="2" type="ORF">PMYSY11_1716</name>
</gene>
<dbReference type="STRING" id="437900.GCA_001940335_03681"/>
<sequence length="136" mass="14442">MKRLTRNGFTLLELVISIAIIGILAAIALPAYDSYITKSKANAAQSDLAALALNFENAFQRQLAYPVATTTSTAQTKALFTGWAPAQSDFTYTSESTTTTYTLTATGKSGNLSSCVMSLDNQNVRTVSGCPGVTSW</sequence>
<dbReference type="Gene3D" id="3.30.700.10">
    <property type="entry name" value="Glycoprotein, Type 4 Pilin"/>
    <property type="match status" value="1"/>
</dbReference>